<evidence type="ECO:0000256" key="4">
    <source>
        <dbReference type="ARBA" id="ARBA00022801"/>
    </source>
</evidence>
<dbReference type="AlphaFoldDB" id="A0A1G2EGM1"/>
<dbReference type="Gene3D" id="3.30.70.240">
    <property type="match status" value="1"/>
</dbReference>
<dbReference type="GO" id="GO:0043022">
    <property type="term" value="F:ribosome binding"/>
    <property type="evidence" value="ECO:0007669"/>
    <property type="project" value="UniProtKB-UniRule"/>
</dbReference>
<dbReference type="GO" id="GO:0003924">
    <property type="term" value="F:GTPase activity"/>
    <property type="evidence" value="ECO:0007669"/>
    <property type="project" value="UniProtKB-UniRule"/>
</dbReference>
<dbReference type="SUPFAM" id="SSF54980">
    <property type="entry name" value="EF-G C-terminal domain-like"/>
    <property type="match status" value="2"/>
</dbReference>
<dbReference type="FunFam" id="2.40.30.10:FF:000015">
    <property type="entry name" value="Translation factor GUF1, mitochondrial"/>
    <property type="match status" value="1"/>
</dbReference>
<dbReference type="EMBL" id="MHMH01000009">
    <property type="protein sequence ID" value="OGZ24520.1"/>
    <property type="molecule type" value="Genomic_DNA"/>
</dbReference>
<dbReference type="Gene3D" id="3.30.70.2570">
    <property type="entry name" value="Elongation factor 4, C-terminal domain"/>
    <property type="match status" value="1"/>
</dbReference>
<comment type="subcellular location">
    <subcellularLocation>
        <location evidence="12">Cell membrane</location>
        <topology evidence="12">Peripheral membrane protein</topology>
        <orientation evidence="12">Cytoplasmic side</orientation>
    </subcellularLocation>
</comment>
<comment type="similarity">
    <text evidence="1 12">Belongs to the TRAFAC class translation factor GTPase superfamily. Classic translation factor GTPase family. LepA subfamily.</text>
</comment>
<dbReference type="InterPro" id="IPR038363">
    <property type="entry name" value="LepA_C_sf"/>
</dbReference>
<dbReference type="PANTHER" id="PTHR43512:SF4">
    <property type="entry name" value="TRANSLATION FACTOR GUF1 HOMOLOG, CHLOROPLASTIC"/>
    <property type="match status" value="1"/>
</dbReference>
<accession>A0A1G2EGM1</accession>
<name>A0A1G2EGM1_9BACT</name>
<proteinExistence type="inferred from homology"/>
<organism evidence="14 15">
    <name type="scientific">Candidatus Nealsonbacteria bacterium RIFCSPLOWO2_01_FULL_43_32</name>
    <dbReference type="NCBI Taxonomy" id="1801672"/>
    <lineage>
        <taxon>Bacteria</taxon>
        <taxon>Candidatus Nealsoniibacteriota</taxon>
    </lineage>
</organism>
<dbReference type="InterPro" id="IPR000795">
    <property type="entry name" value="T_Tr_GTP-bd_dom"/>
</dbReference>
<dbReference type="PANTHER" id="PTHR43512">
    <property type="entry name" value="TRANSLATION FACTOR GUF1-RELATED"/>
    <property type="match status" value="1"/>
</dbReference>
<evidence type="ECO:0000256" key="11">
    <source>
        <dbReference type="ARBA" id="ARBA00066744"/>
    </source>
</evidence>
<dbReference type="InterPro" id="IPR000640">
    <property type="entry name" value="EFG_V-like"/>
</dbReference>
<evidence type="ECO:0000256" key="3">
    <source>
        <dbReference type="ARBA" id="ARBA00022741"/>
    </source>
</evidence>
<dbReference type="FunFam" id="3.30.70.2570:FF:000001">
    <property type="entry name" value="Translation factor GUF1, mitochondrial"/>
    <property type="match status" value="1"/>
</dbReference>
<dbReference type="InterPro" id="IPR005225">
    <property type="entry name" value="Small_GTP-bd"/>
</dbReference>
<feature type="binding site" evidence="12">
    <location>
        <begin position="14"/>
        <end position="19"/>
    </location>
    <ligand>
        <name>GTP</name>
        <dbReference type="ChEBI" id="CHEBI:37565"/>
    </ligand>
</feature>
<dbReference type="InterPro" id="IPR006297">
    <property type="entry name" value="EF-4"/>
</dbReference>
<dbReference type="PROSITE" id="PS51722">
    <property type="entry name" value="G_TR_2"/>
    <property type="match status" value="1"/>
</dbReference>
<dbReference type="InterPro" id="IPR027417">
    <property type="entry name" value="P-loop_NTPase"/>
</dbReference>
<dbReference type="GO" id="GO:0003746">
    <property type="term" value="F:translation elongation factor activity"/>
    <property type="evidence" value="ECO:0007669"/>
    <property type="project" value="UniProtKB-UniRule"/>
</dbReference>
<dbReference type="STRING" id="1801672.A2896_02065"/>
<dbReference type="GO" id="GO:0005525">
    <property type="term" value="F:GTP binding"/>
    <property type="evidence" value="ECO:0007669"/>
    <property type="project" value="UniProtKB-UniRule"/>
</dbReference>
<comment type="catalytic activity">
    <reaction evidence="8 12">
        <text>GTP + H2O = GDP + phosphate + H(+)</text>
        <dbReference type="Rhea" id="RHEA:19669"/>
        <dbReference type="ChEBI" id="CHEBI:15377"/>
        <dbReference type="ChEBI" id="CHEBI:15378"/>
        <dbReference type="ChEBI" id="CHEBI:37565"/>
        <dbReference type="ChEBI" id="CHEBI:43474"/>
        <dbReference type="ChEBI" id="CHEBI:58189"/>
        <dbReference type="EC" id="3.6.5.n1"/>
    </reaction>
</comment>
<dbReference type="Gene3D" id="3.40.50.300">
    <property type="entry name" value="P-loop containing nucleotide triphosphate hydrolases"/>
    <property type="match status" value="1"/>
</dbReference>
<gene>
    <name evidence="12" type="primary">lepA</name>
    <name evidence="14" type="ORF">A2896_02065</name>
</gene>
<dbReference type="InterPro" id="IPR035647">
    <property type="entry name" value="EFG_III/V"/>
</dbReference>
<dbReference type="SUPFAM" id="SSF50447">
    <property type="entry name" value="Translation proteins"/>
    <property type="match status" value="1"/>
</dbReference>
<evidence type="ECO:0000256" key="10">
    <source>
        <dbReference type="ARBA" id="ARBA00061052"/>
    </source>
</evidence>
<dbReference type="Pfam" id="PF03144">
    <property type="entry name" value="GTP_EFTU_D2"/>
    <property type="match status" value="1"/>
</dbReference>
<sequence>MINIKNFCIIAHIDHGKSTLADRLLELTGTVEKNKMRPQYLDMMDLEREKGITIKMQPVRMIYHAEIRNPKSEIPNKSQIQNSKSQTDNFEFRASNFEFSDSEYLLNLIDTPGHVDFNYEVSRSLAAVEGAILLVDATKGIQAQTLGNLELARKQNLTIIPVINKIDSPQAKVEATQKEIVDLLKVNPSDIINISARAGTNVEQVLNAVIERVPAPKGDETLPLRALVFDSKFDAFKGIIAFVRIKDGQVKKGEKIILKQSQAEGEVKEVGIFSPLLSPVEKLSAGEIGYLATGIKTPDKVRVGDTITILNSKVEGLPGYQEPKPMVFLSIFPENPDHFELLKDSLDKLKLNDAALSFKPDLKESLGRGFQCGFLGLLHAEIATERLKREFGLELVLSTPSVVYQVTLRSHKQFFAYTSADWPDPSGIESSQELWTRLQVLTPMNYLGQVLELLESLESKQLKTDYLGQEKSELVYEVPLREIITKNFYDKLKSVSQGFASMNYEILGWREAELVKLDILILGKKEEAFSKIVPVKDAESEGRKIVEKLKEVLPPQLFALPLQAAIGGKIIARETIRAKSKDVLAPLYGGDYTRKKKLLEQQKKGKKELKEKGRIKIPSRVFLEVFRT</sequence>
<evidence type="ECO:0000313" key="15">
    <source>
        <dbReference type="Proteomes" id="UP000178647"/>
    </source>
</evidence>
<comment type="function">
    <text evidence="9 12">Required for accurate and efficient protein synthesis under certain stress conditions. May act as a fidelity factor of the translation reaction, by catalyzing a one-codon backward translocation of tRNAs on improperly translocated ribosomes. Back-translocation proceeds from a post-translocation (POST) complex to a pre-translocation (PRE) complex, thus giving elongation factor G a second chance to translocate the tRNAs correctly. Binds to ribosomes in a GTP-dependent manner.</text>
</comment>
<keyword evidence="4 12" id="KW-0378">Hydrolase</keyword>
<dbReference type="CDD" id="cd03699">
    <property type="entry name" value="EF4_II"/>
    <property type="match status" value="1"/>
</dbReference>
<dbReference type="NCBIfam" id="TIGR01393">
    <property type="entry name" value="lepA"/>
    <property type="match status" value="1"/>
</dbReference>
<dbReference type="Pfam" id="PF06421">
    <property type="entry name" value="LepA_C"/>
    <property type="match status" value="1"/>
</dbReference>
<dbReference type="CDD" id="cd01890">
    <property type="entry name" value="LepA"/>
    <property type="match status" value="1"/>
</dbReference>
<evidence type="ECO:0000256" key="8">
    <source>
        <dbReference type="ARBA" id="ARBA00050293"/>
    </source>
</evidence>
<feature type="domain" description="Tr-type G" evidence="13">
    <location>
        <begin position="2"/>
        <end position="217"/>
    </location>
</feature>
<keyword evidence="6 12" id="KW-0342">GTP-binding</keyword>
<dbReference type="HAMAP" id="MF_00071">
    <property type="entry name" value="LepA"/>
    <property type="match status" value="1"/>
</dbReference>
<keyword evidence="3 12" id="KW-0547">Nucleotide-binding</keyword>
<comment type="similarity">
    <text evidence="10">Belongs to the GTP-binding elongation factor family. LepA subfamily.</text>
</comment>
<dbReference type="GO" id="GO:0005886">
    <property type="term" value="C:plasma membrane"/>
    <property type="evidence" value="ECO:0007669"/>
    <property type="project" value="UniProtKB-SubCell"/>
</dbReference>
<dbReference type="PRINTS" id="PR00315">
    <property type="entry name" value="ELONGATNFCT"/>
</dbReference>
<dbReference type="GO" id="GO:0045727">
    <property type="term" value="P:positive regulation of translation"/>
    <property type="evidence" value="ECO:0007669"/>
    <property type="project" value="UniProtKB-UniRule"/>
</dbReference>
<evidence type="ECO:0000256" key="9">
    <source>
        <dbReference type="ARBA" id="ARBA00057626"/>
    </source>
</evidence>
<dbReference type="InterPro" id="IPR004161">
    <property type="entry name" value="EFTu-like_2"/>
</dbReference>
<evidence type="ECO:0000256" key="12">
    <source>
        <dbReference type="HAMAP-Rule" id="MF_00071"/>
    </source>
</evidence>
<keyword evidence="7 12" id="KW-0472">Membrane</keyword>
<evidence type="ECO:0000256" key="5">
    <source>
        <dbReference type="ARBA" id="ARBA00022917"/>
    </source>
</evidence>
<dbReference type="Pfam" id="PF00009">
    <property type="entry name" value="GTP_EFTU"/>
    <property type="match status" value="1"/>
</dbReference>
<dbReference type="Proteomes" id="UP000178647">
    <property type="component" value="Unassembled WGS sequence"/>
</dbReference>
<dbReference type="EC" id="3.6.5.n1" evidence="11 12"/>
<dbReference type="Pfam" id="PF00679">
    <property type="entry name" value="EFG_C"/>
    <property type="match status" value="1"/>
</dbReference>
<reference evidence="14 15" key="1">
    <citation type="journal article" date="2016" name="Nat. Commun.">
        <title>Thousands of microbial genomes shed light on interconnected biogeochemical processes in an aquifer system.</title>
        <authorList>
            <person name="Anantharaman K."/>
            <person name="Brown C.T."/>
            <person name="Hug L.A."/>
            <person name="Sharon I."/>
            <person name="Castelle C.J."/>
            <person name="Probst A.J."/>
            <person name="Thomas B.C."/>
            <person name="Singh A."/>
            <person name="Wilkins M.J."/>
            <person name="Karaoz U."/>
            <person name="Brodie E.L."/>
            <person name="Williams K.H."/>
            <person name="Hubbard S.S."/>
            <person name="Banfield J.F."/>
        </authorList>
    </citation>
    <scope>NUCLEOTIDE SEQUENCE [LARGE SCALE GENOMIC DNA]</scope>
</reference>
<comment type="caution">
    <text evidence="14">The sequence shown here is derived from an EMBL/GenBank/DDBJ whole genome shotgun (WGS) entry which is preliminary data.</text>
</comment>
<dbReference type="Gene3D" id="3.30.70.870">
    <property type="entry name" value="Elongation Factor G (Translational Gtpase), domain 3"/>
    <property type="match status" value="1"/>
</dbReference>
<dbReference type="InterPro" id="IPR009000">
    <property type="entry name" value="Transl_B-barrel_sf"/>
</dbReference>
<dbReference type="SUPFAM" id="SSF52540">
    <property type="entry name" value="P-loop containing nucleoside triphosphate hydrolases"/>
    <property type="match status" value="1"/>
</dbReference>
<evidence type="ECO:0000256" key="1">
    <source>
        <dbReference type="ARBA" id="ARBA00005454"/>
    </source>
</evidence>
<evidence type="ECO:0000313" key="14">
    <source>
        <dbReference type="EMBL" id="OGZ24520.1"/>
    </source>
</evidence>
<keyword evidence="14" id="KW-0251">Elongation factor</keyword>
<keyword evidence="5 12" id="KW-0648">Protein biosynthesis</keyword>
<feature type="binding site" evidence="12">
    <location>
        <begin position="164"/>
        <end position="167"/>
    </location>
    <ligand>
        <name>GTP</name>
        <dbReference type="ChEBI" id="CHEBI:37565"/>
    </ligand>
</feature>
<dbReference type="Gene3D" id="2.40.30.10">
    <property type="entry name" value="Translation factors"/>
    <property type="match status" value="1"/>
</dbReference>
<dbReference type="InterPro" id="IPR013842">
    <property type="entry name" value="LepA_CTD"/>
</dbReference>
<evidence type="ECO:0000256" key="2">
    <source>
        <dbReference type="ARBA" id="ARBA00022475"/>
    </source>
</evidence>
<dbReference type="NCBIfam" id="TIGR00231">
    <property type="entry name" value="small_GTP"/>
    <property type="match status" value="1"/>
</dbReference>
<protein>
    <recommendedName>
        <fullName evidence="11 12">Elongation factor 4</fullName>
        <shortName evidence="12">EF-4</shortName>
        <ecNumber evidence="11 12">3.6.5.n1</ecNumber>
    </recommendedName>
    <alternativeName>
        <fullName evidence="12">Ribosomal back-translocase LepA</fullName>
    </alternativeName>
</protein>
<keyword evidence="2 12" id="KW-1003">Cell membrane</keyword>
<evidence type="ECO:0000259" key="13">
    <source>
        <dbReference type="PROSITE" id="PS51722"/>
    </source>
</evidence>
<evidence type="ECO:0000256" key="6">
    <source>
        <dbReference type="ARBA" id="ARBA00023134"/>
    </source>
</evidence>
<evidence type="ECO:0000256" key="7">
    <source>
        <dbReference type="ARBA" id="ARBA00023136"/>
    </source>
</evidence>